<comment type="subcellular location">
    <subcellularLocation>
        <location evidence="1">Membrane</location>
    </subcellularLocation>
</comment>
<reference evidence="5" key="1">
    <citation type="journal article" date="2020" name="mSystems">
        <title>Genome- and Community-Level Interaction Insights into Carbon Utilization and Element Cycling Functions of Hydrothermarchaeota in Hydrothermal Sediment.</title>
        <authorList>
            <person name="Zhou Z."/>
            <person name="Liu Y."/>
            <person name="Xu W."/>
            <person name="Pan J."/>
            <person name="Luo Z.H."/>
            <person name="Li M."/>
        </authorList>
    </citation>
    <scope>NUCLEOTIDE SEQUENCE [LARGE SCALE GENOMIC DNA]</scope>
    <source>
        <strain evidence="5">SpSt-374</strain>
    </source>
</reference>
<dbReference type="AlphaFoldDB" id="A0A7C3ZMT7"/>
<gene>
    <name evidence="5" type="primary">psbQ</name>
    <name evidence="5" type="ORF">ENR15_22040</name>
</gene>
<comment type="caution">
    <text evidence="5">The sequence shown here is derived from an EMBL/GenBank/DDBJ whole genome shotgun (WGS) entry which is preliminary data.</text>
</comment>
<dbReference type="PROSITE" id="PS51257">
    <property type="entry name" value="PROKAR_LIPOPROTEIN"/>
    <property type="match status" value="1"/>
</dbReference>
<dbReference type="GO" id="GO:0019898">
    <property type="term" value="C:extrinsic component of membrane"/>
    <property type="evidence" value="ECO:0007669"/>
    <property type="project" value="InterPro"/>
</dbReference>
<feature type="signal peptide" evidence="4">
    <location>
        <begin position="1"/>
        <end position="27"/>
    </location>
</feature>
<dbReference type="GO" id="GO:0009654">
    <property type="term" value="C:photosystem II oxygen evolving complex"/>
    <property type="evidence" value="ECO:0007669"/>
    <property type="project" value="InterPro"/>
</dbReference>
<evidence type="ECO:0000256" key="2">
    <source>
        <dbReference type="ARBA" id="ARBA00023078"/>
    </source>
</evidence>
<dbReference type="Pfam" id="PF05757">
    <property type="entry name" value="PsbQ"/>
    <property type="match status" value="1"/>
</dbReference>
<dbReference type="EMBL" id="DSPX01000225">
    <property type="protein sequence ID" value="HGG03243.1"/>
    <property type="molecule type" value="Genomic_DNA"/>
</dbReference>
<keyword evidence="3" id="KW-0472">Membrane</keyword>
<feature type="chain" id="PRO_5028473881" evidence="4">
    <location>
        <begin position="28"/>
        <end position="150"/>
    </location>
</feature>
<dbReference type="InterPro" id="IPR017487">
    <property type="entry name" value="PSII_PsbQ_cyanobac"/>
</dbReference>
<evidence type="ECO:0000256" key="3">
    <source>
        <dbReference type="ARBA" id="ARBA00023136"/>
    </source>
</evidence>
<name>A0A7C3ZMT7_9CYAN</name>
<protein>
    <submittedName>
        <fullName evidence="5">Photosystem II protein PsbQ</fullName>
    </submittedName>
</protein>
<dbReference type="Gene3D" id="1.20.120.290">
    <property type="entry name" value="Oxygen-evolving enhancer protein 3 (PsbQ), four-helix up-down bundle"/>
    <property type="match status" value="1"/>
</dbReference>
<dbReference type="GO" id="GO:0005509">
    <property type="term" value="F:calcium ion binding"/>
    <property type="evidence" value="ECO:0007669"/>
    <property type="project" value="InterPro"/>
</dbReference>
<organism evidence="5">
    <name type="scientific">Planktothricoides sp. SpSt-374</name>
    <dbReference type="NCBI Taxonomy" id="2282167"/>
    <lineage>
        <taxon>Bacteria</taxon>
        <taxon>Bacillati</taxon>
        <taxon>Cyanobacteriota</taxon>
        <taxon>Cyanophyceae</taxon>
        <taxon>Oscillatoriophycideae</taxon>
        <taxon>Oscillatoriales</taxon>
        <taxon>Oscillatoriaceae</taxon>
        <taxon>Planktothricoides</taxon>
    </lineage>
</organism>
<keyword evidence="4" id="KW-0732">Signal</keyword>
<dbReference type="InterPro" id="IPR008797">
    <property type="entry name" value="PSII_PsbQ"/>
</dbReference>
<dbReference type="GO" id="GO:0015979">
    <property type="term" value="P:photosynthesis"/>
    <property type="evidence" value="ECO:0007669"/>
    <property type="project" value="InterPro"/>
</dbReference>
<evidence type="ECO:0000256" key="4">
    <source>
        <dbReference type="SAM" id="SignalP"/>
    </source>
</evidence>
<evidence type="ECO:0000313" key="5">
    <source>
        <dbReference type="EMBL" id="HGG03243.1"/>
    </source>
</evidence>
<evidence type="ECO:0000256" key="1">
    <source>
        <dbReference type="ARBA" id="ARBA00004370"/>
    </source>
</evidence>
<proteinExistence type="predicted"/>
<dbReference type="InterPro" id="IPR023222">
    <property type="entry name" value="PsbQ-like_dom_sf"/>
</dbReference>
<sequence length="150" mass="16583">MGRYRSILASILALVMVFLVSCGTATATKPPTYTSVQLEQIQDYQSRLGVFRNRMTELETFIGNRDWNNVRSLIHGPLGQLRQDMGYISRQLLPKDQKAALQGARDVFGHLEAIDAAGDTGNLEVAFANYREALKDFDAFTALLPATGSN</sequence>
<accession>A0A7C3ZMT7</accession>
<keyword evidence="2" id="KW-0793">Thylakoid</keyword>
<dbReference type="SUPFAM" id="SSF101112">
    <property type="entry name" value="Oxygen-evolving enhancer protein 3"/>
    <property type="match status" value="1"/>
</dbReference>
<dbReference type="NCBIfam" id="TIGR03042">
    <property type="entry name" value="PS_II_psbQ_bact"/>
    <property type="match status" value="1"/>
</dbReference>